<dbReference type="InterPro" id="IPR018042">
    <property type="entry name" value="Aspartate_kinase_CS"/>
</dbReference>
<dbReference type="EC" id="2.7.2.4" evidence="10"/>
<evidence type="ECO:0000259" key="13">
    <source>
        <dbReference type="Pfam" id="PF22468"/>
    </source>
</evidence>
<dbReference type="PANTHER" id="PTHR21499">
    <property type="entry name" value="ASPARTATE KINASE"/>
    <property type="match status" value="1"/>
</dbReference>
<dbReference type="EMBL" id="DWWA01000030">
    <property type="protein sequence ID" value="HJC72407.1"/>
    <property type="molecule type" value="Genomic_DNA"/>
</dbReference>
<dbReference type="NCBIfam" id="TIGR00657">
    <property type="entry name" value="asp_kinases"/>
    <property type="match status" value="1"/>
</dbReference>
<name>A0A9D2Q6L0_9FIRM</name>
<dbReference type="Proteomes" id="UP000823918">
    <property type="component" value="Unassembled WGS sequence"/>
</dbReference>
<sequence length="439" mass="48853">MIVAKFGGSSLADAKQFQKVRAIVMGDERRRVVVPSAPGKRFSDDDKITDMLYYCFYARQRGDDFDAMFEKIKARYFEIANELSLSVNLQPYLEEIHAQIIAGANADYCASRGEYLNGILLANYLGFSFLDAAEVIFFDKNGVLDSEKTNRRLAKRLSAEMPAVLPGFYGSDAHGNIRVFSRGGSDITGALAARACEAEVYENWTDVSGFLMADPRIVANPLPIRHVTYHEMHALASAGATVLHEDSVAPVSQDGIPTQIRNTNDPSHPGTLITSTAVRRENFSIFAGIAGKKGYSLLLAEKQHRDASPAFMQGVFQAAQHCGMDFQLLSVNGSHLCLLIETEQYETKSIGFWEEISEMGVPYFHSVEPGFACIVLVGYGVVHNYQTINRIYKALQKREIEVSMITQGMSEISTWVAVQEDDMEDAIRTLYEEFCRDTH</sequence>
<dbReference type="Gene3D" id="3.40.1160.10">
    <property type="entry name" value="Acetylglutamate kinase-like"/>
    <property type="match status" value="1"/>
</dbReference>
<keyword evidence="11" id="KW-0028">Amino-acid biosynthesis</keyword>
<evidence type="ECO:0000313" key="14">
    <source>
        <dbReference type="EMBL" id="HJC72407.1"/>
    </source>
</evidence>
<comment type="similarity">
    <text evidence="3 10">Belongs to the aspartokinase family.</text>
</comment>
<keyword evidence="7" id="KW-0067">ATP-binding</keyword>
<evidence type="ECO:0000256" key="11">
    <source>
        <dbReference type="RuleBase" id="RU004249"/>
    </source>
</evidence>
<comment type="pathway">
    <text evidence="11">Amino-acid biosynthesis; L-methionine biosynthesis via de novo pathway; L-homoserine from L-aspartate: step 1/3.</text>
</comment>
<dbReference type="InterPro" id="IPR054352">
    <property type="entry name" value="ACT_Aspartokinase"/>
</dbReference>
<comment type="pathway">
    <text evidence="2 11">Amino-acid biosynthesis; L-lysine biosynthesis via DAP pathway; (S)-tetrahydrodipicolinate from L-aspartate: step 1/4.</text>
</comment>
<comment type="pathway">
    <text evidence="11">Amino-acid biosynthesis; L-threonine biosynthesis; L-threonine from L-aspartate: step 1/5.</text>
</comment>
<dbReference type="InterPro" id="IPR045865">
    <property type="entry name" value="ACT-like_dom_sf"/>
</dbReference>
<dbReference type="Gene3D" id="3.30.2130.10">
    <property type="entry name" value="VC0802-like"/>
    <property type="match status" value="1"/>
</dbReference>
<dbReference type="CDD" id="cd04892">
    <property type="entry name" value="ACT_AK-like_2"/>
    <property type="match status" value="1"/>
</dbReference>
<dbReference type="SUPFAM" id="SSF55021">
    <property type="entry name" value="ACT-like"/>
    <property type="match status" value="1"/>
</dbReference>
<evidence type="ECO:0000256" key="1">
    <source>
        <dbReference type="ARBA" id="ARBA00003121"/>
    </source>
</evidence>
<dbReference type="Pfam" id="PF22468">
    <property type="entry name" value="ACT_9"/>
    <property type="match status" value="1"/>
</dbReference>
<dbReference type="GO" id="GO:0019877">
    <property type="term" value="P:diaminopimelate biosynthetic process"/>
    <property type="evidence" value="ECO:0007669"/>
    <property type="project" value="UniProtKB-KW"/>
</dbReference>
<dbReference type="Pfam" id="PF00696">
    <property type="entry name" value="AA_kinase"/>
    <property type="match status" value="1"/>
</dbReference>
<feature type="domain" description="Aspartate/glutamate/uridylate kinase" evidence="12">
    <location>
        <begin position="1"/>
        <end position="262"/>
    </location>
</feature>
<dbReference type="AlphaFoldDB" id="A0A9D2Q6L0"/>
<evidence type="ECO:0000256" key="8">
    <source>
        <dbReference type="ARBA" id="ARBA00022915"/>
    </source>
</evidence>
<proteinExistence type="inferred from homology"/>
<evidence type="ECO:0000313" key="15">
    <source>
        <dbReference type="Proteomes" id="UP000823918"/>
    </source>
</evidence>
<keyword evidence="8" id="KW-0220">Diaminopimelate biosynthesis</keyword>
<reference evidence="14" key="2">
    <citation type="submission" date="2021-04" db="EMBL/GenBank/DDBJ databases">
        <authorList>
            <person name="Gilroy R."/>
        </authorList>
    </citation>
    <scope>NUCLEOTIDE SEQUENCE</scope>
    <source>
        <strain evidence="14">5933</strain>
    </source>
</reference>
<evidence type="ECO:0000256" key="7">
    <source>
        <dbReference type="ARBA" id="ARBA00022840"/>
    </source>
</evidence>
<accession>A0A9D2Q6L0</accession>
<reference evidence="14" key="1">
    <citation type="journal article" date="2021" name="PeerJ">
        <title>Extensive microbial diversity within the chicken gut microbiome revealed by metagenomics and culture.</title>
        <authorList>
            <person name="Gilroy R."/>
            <person name="Ravi A."/>
            <person name="Getino M."/>
            <person name="Pursley I."/>
            <person name="Horton D.L."/>
            <person name="Alikhan N.F."/>
            <person name="Baker D."/>
            <person name="Gharbi K."/>
            <person name="Hall N."/>
            <person name="Watson M."/>
            <person name="Adriaenssens E.M."/>
            <person name="Foster-Nyarko E."/>
            <person name="Jarju S."/>
            <person name="Secka A."/>
            <person name="Antonio M."/>
            <person name="Oren A."/>
            <person name="Chaudhuri R.R."/>
            <person name="La Ragione R."/>
            <person name="Hildebrand F."/>
            <person name="Pallen M.J."/>
        </authorList>
    </citation>
    <scope>NUCLEOTIDE SEQUENCE</scope>
    <source>
        <strain evidence="14">5933</strain>
    </source>
</reference>
<evidence type="ECO:0000259" key="12">
    <source>
        <dbReference type="Pfam" id="PF00696"/>
    </source>
</evidence>
<dbReference type="PANTHER" id="PTHR21499:SF67">
    <property type="entry name" value="ASPARTOKINASE 3"/>
    <property type="match status" value="1"/>
</dbReference>
<comment type="catalytic activity">
    <reaction evidence="9 10">
        <text>L-aspartate + ATP = 4-phospho-L-aspartate + ADP</text>
        <dbReference type="Rhea" id="RHEA:23776"/>
        <dbReference type="ChEBI" id="CHEBI:29991"/>
        <dbReference type="ChEBI" id="CHEBI:30616"/>
        <dbReference type="ChEBI" id="CHEBI:57535"/>
        <dbReference type="ChEBI" id="CHEBI:456216"/>
        <dbReference type="EC" id="2.7.2.4"/>
    </reaction>
</comment>
<dbReference type="InterPro" id="IPR001341">
    <property type="entry name" value="Asp_kinase"/>
</dbReference>
<protein>
    <recommendedName>
        <fullName evidence="10">Aspartokinase</fullName>
        <ecNumber evidence="10">2.7.2.4</ecNumber>
    </recommendedName>
</protein>
<feature type="domain" description="Aspartokinase ACT" evidence="13">
    <location>
        <begin position="374"/>
        <end position="434"/>
    </location>
</feature>
<comment type="caution">
    <text evidence="14">The sequence shown here is derived from an EMBL/GenBank/DDBJ whole genome shotgun (WGS) entry which is preliminary data.</text>
</comment>
<keyword evidence="5" id="KW-0547">Nucleotide-binding</keyword>
<gene>
    <name evidence="14" type="ORF">H9698_06395</name>
</gene>
<dbReference type="InterPro" id="IPR001048">
    <property type="entry name" value="Asp/Glu/Uridylate_kinase"/>
</dbReference>
<dbReference type="GO" id="GO:0004072">
    <property type="term" value="F:aspartate kinase activity"/>
    <property type="evidence" value="ECO:0007669"/>
    <property type="project" value="UniProtKB-EC"/>
</dbReference>
<comment type="function">
    <text evidence="1">Catalyzes the phosphorylation of the beta-carboxyl group of aspartic acid with ATP to yield 4-phospho-L-aspartate, which is involved in the branched biosynthetic pathway leading to the biosynthesis of amino acids threonine, isoleucine and methionine.</text>
</comment>
<dbReference type="GO" id="GO:0009089">
    <property type="term" value="P:lysine biosynthetic process via diaminopimelate"/>
    <property type="evidence" value="ECO:0007669"/>
    <property type="project" value="TreeGrafter"/>
</dbReference>
<evidence type="ECO:0000256" key="6">
    <source>
        <dbReference type="ARBA" id="ARBA00022777"/>
    </source>
</evidence>
<evidence type="ECO:0000256" key="9">
    <source>
        <dbReference type="ARBA" id="ARBA00047872"/>
    </source>
</evidence>
<keyword evidence="4 10" id="KW-0808">Transferase</keyword>
<dbReference type="GO" id="GO:0005524">
    <property type="term" value="F:ATP binding"/>
    <property type="evidence" value="ECO:0007669"/>
    <property type="project" value="UniProtKB-KW"/>
</dbReference>
<evidence type="ECO:0000256" key="10">
    <source>
        <dbReference type="RuleBase" id="RU003448"/>
    </source>
</evidence>
<keyword evidence="6 10" id="KW-0418">Kinase</keyword>
<organism evidence="14 15">
    <name type="scientific">Candidatus Ruthenibacterium merdavium</name>
    <dbReference type="NCBI Taxonomy" id="2838752"/>
    <lineage>
        <taxon>Bacteria</taxon>
        <taxon>Bacillati</taxon>
        <taxon>Bacillota</taxon>
        <taxon>Clostridia</taxon>
        <taxon>Eubacteriales</taxon>
        <taxon>Oscillospiraceae</taxon>
        <taxon>Ruthenibacterium</taxon>
    </lineage>
</organism>
<dbReference type="InterPro" id="IPR036393">
    <property type="entry name" value="AceGlu_kinase-like_sf"/>
</dbReference>
<dbReference type="PROSITE" id="PS00324">
    <property type="entry name" value="ASPARTOKINASE"/>
    <property type="match status" value="1"/>
</dbReference>
<evidence type="ECO:0000256" key="4">
    <source>
        <dbReference type="ARBA" id="ARBA00022679"/>
    </source>
</evidence>
<dbReference type="GO" id="GO:0009090">
    <property type="term" value="P:homoserine biosynthetic process"/>
    <property type="evidence" value="ECO:0007669"/>
    <property type="project" value="TreeGrafter"/>
</dbReference>
<dbReference type="GO" id="GO:0005829">
    <property type="term" value="C:cytosol"/>
    <property type="evidence" value="ECO:0007669"/>
    <property type="project" value="TreeGrafter"/>
</dbReference>
<dbReference type="SUPFAM" id="SSF53633">
    <property type="entry name" value="Carbamate kinase-like"/>
    <property type="match status" value="1"/>
</dbReference>
<evidence type="ECO:0000256" key="5">
    <source>
        <dbReference type="ARBA" id="ARBA00022741"/>
    </source>
</evidence>
<evidence type="ECO:0000256" key="3">
    <source>
        <dbReference type="ARBA" id="ARBA00010122"/>
    </source>
</evidence>
<evidence type="ECO:0000256" key="2">
    <source>
        <dbReference type="ARBA" id="ARBA00004766"/>
    </source>
</evidence>